<dbReference type="SUPFAM" id="SSF51735">
    <property type="entry name" value="NAD(P)-binding Rossmann-fold domains"/>
    <property type="match status" value="1"/>
</dbReference>
<evidence type="ECO:0000256" key="1">
    <source>
        <dbReference type="ARBA" id="ARBA00023002"/>
    </source>
</evidence>
<keyword evidence="4" id="KW-1185">Reference proteome</keyword>
<evidence type="ECO:0000313" key="4">
    <source>
        <dbReference type="Proteomes" id="UP000078512"/>
    </source>
</evidence>
<evidence type="ECO:0000256" key="2">
    <source>
        <dbReference type="RuleBase" id="RU000363"/>
    </source>
</evidence>
<dbReference type="PANTHER" id="PTHR43157:SF31">
    <property type="entry name" value="PHOSPHATIDYLINOSITOL-GLYCAN BIOSYNTHESIS CLASS F PROTEIN"/>
    <property type="match status" value="1"/>
</dbReference>
<dbReference type="PRINTS" id="PR00081">
    <property type="entry name" value="GDHRDH"/>
</dbReference>
<dbReference type="InterPro" id="IPR036291">
    <property type="entry name" value="NAD(P)-bd_dom_sf"/>
</dbReference>
<accession>A0A197JLY7</accession>
<dbReference type="EMBL" id="KV442070">
    <property type="protein sequence ID" value="OAQ26155.1"/>
    <property type="molecule type" value="Genomic_DNA"/>
</dbReference>
<proteinExistence type="inferred from homology"/>
<dbReference type="PRINTS" id="PR00080">
    <property type="entry name" value="SDRFAMILY"/>
</dbReference>
<reference evidence="3 4" key="1">
    <citation type="submission" date="2016-05" db="EMBL/GenBank/DDBJ databases">
        <title>Genome sequencing reveals origins of a unique bacterial endosymbiosis in the earliest lineages of terrestrial Fungi.</title>
        <authorList>
            <consortium name="DOE Joint Genome Institute"/>
            <person name="Uehling J."/>
            <person name="Gryganskyi A."/>
            <person name="Hameed K."/>
            <person name="Tschaplinski T."/>
            <person name="Misztal P."/>
            <person name="Wu S."/>
            <person name="Desiro A."/>
            <person name="Vande Pol N."/>
            <person name="Du Z.-Y."/>
            <person name="Zienkiewicz A."/>
            <person name="Zienkiewicz K."/>
            <person name="Morin E."/>
            <person name="Tisserant E."/>
            <person name="Splivallo R."/>
            <person name="Hainaut M."/>
            <person name="Henrissat B."/>
            <person name="Ohm R."/>
            <person name="Kuo A."/>
            <person name="Yan J."/>
            <person name="Lipzen A."/>
            <person name="Nolan M."/>
            <person name="Labutti K."/>
            <person name="Barry K."/>
            <person name="Goldstein A."/>
            <person name="Labbe J."/>
            <person name="Schadt C."/>
            <person name="Tuskan G."/>
            <person name="Grigoriev I."/>
            <person name="Martin F."/>
            <person name="Vilgalys R."/>
            <person name="Bonito G."/>
        </authorList>
    </citation>
    <scope>NUCLEOTIDE SEQUENCE [LARGE SCALE GENOMIC DNA]</scope>
    <source>
        <strain evidence="3 4">AG-77</strain>
    </source>
</reference>
<dbReference type="Pfam" id="PF00106">
    <property type="entry name" value="adh_short"/>
    <property type="match status" value="1"/>
</dbReference>
<sequence>MLESIYNIDYWKTYLLKPNFTTDNIPDLTSKVAIVTGGNAGLGYETSLALAAKGAHVFLACRDKTKALDAIERLERELSETAPHLYPKLDFLYLDLADLRSVAKTAQKFLSKGLSLNILVNNAGLGLVPPTLSKDGVELVFAVNHLGHFLLTQLLLPKLIESQPSRIVNVSSMAHELEVPLGGIQFGTLSQADGESPIVHYNRSKLANILYTKALARRLTNAGHHRVFVNAVHPGYCQTGIDGDLSLTQGKVVSKLLTLTRAWAGRTAADGALSQLYCAASPEIEEKKLSGRYFIPDAHELRPSPYAMNKELQERLFKYSEDFVVKRGLLTT</sequence>
<dbReference type="Gene3D" id="3.40.50.720">
    <property type="entry name" value="NAD(P)-binding Rossmann-like Domain"/>
    <property type="match status" value="1"/>
</dbReference>
<gene>
    <name evidence="3" type="ORF">K457DRAFT_115954</name>
</gene>
<dbReference type="AlphaFoldDB" id="A0A197JLY7"/>
<dbReference type="Proteomes" id="UP000078512">
    <property type="component" value="Unassembled WGS sequence"/>
</dbReference>
<dbReference type="OrthoDB" id="191139at2759"/>
<name>A0A197JLY7_9FUNG</name>
<dbReference type="GO" id="GO:0016491">
    <property type="term" value="F:oxidoreductase activity"/>
    <property type="evidence" value="ECO:0007669"/>
    <property type="project" value="UniProtKB-KW"/>
</dbReference>
<dbReference type="InterPro" id="IPR002347">
    <property type="entry name" value="SDR_fam"/>
</dbReference>
<organism evidence="3 4">
    <name type="scientific">Linnemannia elongata AG-77</name>
    <dbReference type="NCBI Taxonomy" id="1314771"/>
    <lineage>
        <taxon>Eukaryota</taxon>
        <taxon>Fungi</taxon>
        <taxon>Fungi incertae sedis</taxon>
        <taxon>Mucoromycota</taxon>
        <taxon>Mortierellomycotina</taxon>
        <taxon>Mortierellomycetes</taxon>
        <taxon>Mortierellales</taxon>
        <taxon>Mortierellaceae</taxon>
        <taxon>Linnemannia</taxon>
    </lineage>
</organism>
<comment type="similarity">
    <text evidence="2">Belongs to the short-chain dehydrogenases/reductases (SDR) family.</text>
</comment>
<protein>
    <submittedName>
        <fullName evidence="3">NAD(P)-binding protein</fullName>
    </submittedName>
</protein>
<evidence type="ECO:0000313" key="3">
    <source>
        <dbReference type="EMBL" id="OAQ26155.1"/>
    </source>
</evidence>
<dbReference type="STRING" id="1314771.A0A197JLY7"/>
<dbReference type="PANTHER" id="PTHR43157">
    <property type="entry name" value="PHOSPHATIDYLINOSITOL-GLYCAN BIOSYNTHESIS CLASS F PROTEIN-RELATED"/>
    <property type="match status" value="1"/>
</dbReference>
<keyword evidence="1" id="KW-0560">Oxidoreductase</keyword>